<protein>
    <submittedName>
        <fullName evidence="8">Type II secretion system protein F</fullName>
    </submittedName>
</protein>
<evidence type="ECO:0000256" key="4">
    <source>
        <dbReference type="ARBA" id="ARBA00022989"/>
    </source>
</evidence>
<name>A0A511A9I4_9MICO</name>
<gene>
    <name evidence="8" type="ORF">MAE01_00400</name>
</gene>
<sequence>MTLLLGAALAAGLLLCASPWLWPARERVERQERRDDRLTRLMDEAGLASVERHRVIAVMLVLALLAAAVAWLITGIPVLAVLAALAAGAAPIAFLRARRLRLLKARRQMWPDVCDLLVAAIRVGLSLPDAVASLADSAPAAVRPAFVVFARDLRATGRFETSIDRLKTTLADPIADRIIEALKMARQVGGTELTGVLRALSSSVRADATLRGEIEAKQSWIRGAAVLGVVAPWVILALLALRPEGAQAYASPEGVMVIIGGVIVSVIAFRIMVRIGRLPEPRRWFA</sequence>
<keyword evidence="2" id="KW-1003">Cell membrane</keyword>
<evidence type="ECO:0000259" key="7">
    <source>
        <dbReference type="Pfam" id="PF00482"/>
    </source>
</evidence>
<proteinExistence type="predicted"/>
<evidence type="ECO:0000313" key="9">
    <source>
        <dbReference type="Proteomes" id="UP000321225"/>
    </source>
</evidence>
<keyword evidence="5 6" id="KW-0472">Membrane</keyword>
<dbReference type="EMBL" id="BJUW01000001">
    <property type="protein sequence ID" value="GEK84864.1"/>
    <property type="molecule type" value="Genomic_DNA"/>
</dbReference>
<dbReference type="PANTHER" id="PTHR35007">
    <property type="entry name" value="INTEGRAL MEMBRANE PROTEIN-RELATED"/>
    <property type="match status" value="1"/>
</dbReference>
<keyword evidence="4 6" id="KW-1133">Transmembrane helix</keyword>
<feature type="transmembrane region" description="Helical" evidence="6">
    <location>
        <begin position="254"/>
        <end position="273"/>
    </location>
</feature>
<organism evidence="8 9">
    <name type="scientific">Microbacterium aerolatum</name>
    <dbReference type="NCBI Taxonomy" id="153731"/>
    <lineage>
        <taxon>Bacteria</taxon>
        <taxon>Bacillati</taxon>
        <taxon>Actinomycetota</taxon>
        <taxon>Actinomycetes</taxon>
        <taxon>Micrococcales</taxon>
        <taxon>Microbacteriaceae</taxon>
        <taxon>Microbacterium</taxon>
    </lineage>
</organism>
<dbReference type="GO" id="GO:0005886">
    <property type="term" value="C:plasma membrane"/>
    <property type="evidence" value="ECO:0007669"/>
    <property type="project" value="UniProtKB-SubCell"/>
</dbReference>
<dbReference type="Proteomes" id="UP000321225">
    <property type="component" value="Unassembled WGS sequence"/>
</dbReference>
<feature type="transmembrane region" description="Helical" evidence="6">
    <location>
        <begin position="220"/>
        <end position="242"/>
    </location>
</feature>
<dbReference type="InterPro" id="IPR018076">
    <property type="entry name" value="T2SS_GspF_dom"/>
</dbReference>
<keyword evidence="3 6" id="KW-0812">Transmembrane</keyword>
<dbReference type="OrthoDB" id="3217742at2"/>
<evidence type="ECO:0000313" key="8">
    <source>
        <dbReference type="EMBL" id="GEK84864.1"/>
    </source>
</evidence>
<accession>A0A511A9I4</accession>
<dbReference type="PANTHER" id="PTHR35007:SF3">
    <property type="entry name" value="POSSIBLE CONSERVED ALANINE RICH MEMBRANE PROTEIN"/>
    <property type="match status" value="1"/>
</dbReference>
<comment type="subcellular location">
    <subcellularLocation>
        <location evidence="1">Cell membrane</location>
        <topology evidence="1">Multi-pass membrane protein</topology>
    </subcellularLocation>
</comment>
<evidence type="ECO:0000256" key="3">
    <source>
        <dbReference type="ARBA" id="ARBA00022692"/>
    </source>
</evidence>
<reference evidence="8 9" key="1">
    <citation type="submission" date="2019-07" db="EMBL/GenBank/DDBJ databases">
        <title>Whole genome shotgun sequence of Microbacterium aerolatum NBRC 103071.</title>
        <authorList>
            <person name="Hosoyama A."/>
            <person name="Uohara A."/>
            <person name="Ohji S."/>
            <person name="Ichikawa N."/>
        </authorList>
    </citation>
    <scope>NUCLEOTIDE SEQUENCE [LARGE SCALE GENOMIC DNA]</scope>
    <source>
        <strain evidence="8 9">NBRC 103071</strain>
    </source>
</reference>
<dbReference type="AlphaFoldDB" id="A0A511A9I4"/>
<keyword evidence="9" id="KW-1185">Reference proteome</keyword>
<dbReference type="Pfam" id="PF00482">
    <property type="entry name" value="T2SSF"/>
    <property type="match status" value="1"/>
</dbReference>
<evidence type="ECO:0000256" key="1">
    <source>
        <dbReference type="ARBA" id="ARBA00004651"/>
    </source>
</evidence>
<feature type="transmembrane region" description="Helical" evidence="6">
    <location>
        <begin position="55"/>
        <end position="73"/>
    </location>
</feature>
<comment type="caution">
    <text evidence="8">The sequence shown here is derived from an EMBL/GenBank/DDBJ whole genome shotgun (WGS) entry which is preliminary data.</text>
</comment>
<evidence type="ECO:0000256" key="5">
    <source>
        <dbReference type="ARBA" id="ARBA00023136"/>
    </source>
</evidence>
<feature type="transmembrane region" description="Helical" evidence="6">
    <location>
        <begin position="6"/>
        <end position="24"/>
    </location>
</feature>
<dbReference type="RefSeq" id="WP_147037544.1">
    <property type="nucleotide sequence ID" value="NZ_BJUW01000001.1"/>
</dbReference>
<evidence type="ECO:0000256" key="6">
    <source>
        <dbReference type="SAM" id="Phobius"/>
    </source>
</evidence>
<feature type="domain" description="Type II secretion system protein GspF" evidence="7">
    <location>
        <begin position="114"/>
        <end position="239"/>
    </location>
</feature>
<evidence type="ECO:0000256" key="2">
    <source>
        <dbReference type="ARBA" id="ARBA00022475"/>
    </source>
</evidence>
<feature type="transmembrane region" description="Helical" evidence="6">
    <location>
        <begin position="79"/>
        <end position="97"/>
    </location>
</feature>